<feature type="compositionally biased region" description="Basic residues" evidence="1">
    <location>
        <begin position="1"/>
        <end position="14"/>
    </location>
</feature>
<dbReference type="Proteomes" id="UP001164020">
    <property type="component" value="Chromosome"/>
</dbReference>
<dbReference type="PANTHER" id="PTHR30005:SF0">
    <property type="entry name" value="RETROGRADE REGULATION PROTEIN 2"/>
    <property type="match status" value="1"/>
</dbReference>
<dbReference type="Pfam" id="PF02541">
    <property type="entry name" value="Ppx-GppA"/>
    <property type="match status" value="1"/>
</dbReference>
<reference evidence="3" key="1">
    <citation type="submission" date="2022-12" db="EMBL/GenBank/DDBJ databases">
        <title>Jiella pelagia sp. nov., isolated from phosphonate enriched culture of Northwest Pacific surface seawater.</title>
        <authorList>
            <person name="Shin D.Y."/>
            <person name="Hwang C.Y."/>
        </authorList>
    </citation>
    <scope>NUCLEOTIDE SEQUENCE</scope>
    <source>
        <strain evidence="3">HL-NP1</strain>
    </source>
</reference>
<dbReference type="InterPro" id="IPR003695">
    <property type="entry name" value="Ppx_GppA_N"/>
</dbReference>
<proteinExistence type="predicted"/>
<name>A0ABY7C8M1_9HYPH</name>
<evidence type="ECO:0000259" key="2">
    <source>
        <dbReference type="Pfam" id="PF02541"/>
    </source>
</evidence>
<gene>
    <name evidence="3" type="ORF">OH818_09690</name>
</gene>
<accession>A0ABY7C8M1</accession>
<feature type="region of interest" description="Disordered" evidence="1">
    <location>
        <begin position="1"/>
        <end position="90"/>
    </location>
</feature>
<dbReference type="Gene3D" id="3.30.420.40">
    <property type="match status" value="1"/>
</dbReference>
<evidence type="ECO:0000313" key="4">
    <source>
        <dbReference type="Proteomes" id="UP001164020"/>
    </source>
</evidence>
<dbReference type="InterPro" id="IPR043129">
    <property type="entry name" value="ATPase_NBD"/>
</dbReference>
<dbReference type="SUPFAM" id="SSF53067">
    <property type="entry name" value="Actin-like ATPase domain"/>
    <property type="match status" value="2"/>
</dbReference>
<evidence type="ECO:0000256" key="1">
    <source>
        <dbReference type="SAM" id="MobiDB-lite"/>
    </source>
</evidence>
<feature type="domain" description="Ppx/GppA phosphatase N-terminal" evidence="2">
    <location>
        <begin position="119"/>
        <end position="413"/>
    </location>
</feature>
<dbReference type="EMBL" id="CP114029">
    <property type="protein sequence ID" value="WAP71143.1"/>
    <property type="molecule type" value="Genomic_DNA"/>
</dbReference>
<organism evidence="3 4">
    <name type="scientific">Jiella pelagia</name>
    <dbReference type="NCBI Taxonomy" id="2986949"/>
    <lineage>
        <taxon>Bacteria</taxon>
        <taxon>Pseudomonadati</taxon>
        <taxon>Pseudomonadota</taxon>
        <taxon>Alphaproteobacteria</taxon>
        <taxon>Hyphomicrobiales</taxon>
        <taxon>Aurantimonadaceae</taxon>
        <taxon>Jiella</taxon>
    </lineage>
</organism>
<sequence>MTKRQRRRRRKGRKKSDAVAAAPVETKTAGSAGTPRGARKYRRARRSDPPAADPSPQNRLEPSGAESRPAPSTFQQPGQRRADGQRVATRGDLDTAPIYAALDLGTNNCRLLIAVPTRPGQFRVIDAFSRIVRLGEGLGRTGSLSRGAMDRAAAALAVCAQKISAREVGRSWLIATEACRAAANGVEFIEEIAERTGLSLDIVPRETEARLAVSGCGSLIDRKARGAVLFDIGGGSSEIALLDLRGPHTRRLASRIVAWTSLPVGVVSLAERHGGRNVTPEIFEMMVGETVEMIEGFADRNKLDDLVGTENFHLLGTSGTVTTLAGVHLGLERYDRRQVDGLWLTDEESDTLVKRIAGWSFEERVANPCIGSDRADLVLAGCAIFEAIRRVWPAPTLRVADRGLREGILTEMMVADGVWRRRDGRRAN</sequence>
<feature type="compositionally biased region" description="Basic and acidic residues" evidence="1">
    <location>
        <begin position="80"/>
        <end position="90"/>
    </location>
</feature>
<dbReference type="CDD" id="cd24054">
    <property type="entry name" value="ASKHA_NBD_AaPPX-GppA_MtPPX2-like"/>
    <property type="match status" value="1"/>
</dbReference>
<keyword evidence="4" id="KW-1185">Reference proteome</keyword>
<dbReference type="PANTHER" id="PTHR30005">
    <property type="entry name" value="EXOPOLYPHOSPHATASE"/>
    <property type="match status" value="1"/>
</dbReference>
<dbReference type="Gene3D" id="3.30.420.150">
    <property type="entry name" value="Exopolyphosphatase. Domain 2"/>
    <property type="match status" value="1"/>
</dbReference>
<evidence type="ECO:0000313" key="3">
    <source>
        <dbReference type="EMBL" id="WAP71143.1"/>
    </source>
</evidence>
<protein>
    <submittedName>
        <fullName evidence="3">Ppx/GppA phosphatase family protein</fullName>
    </submittedName>
</protein>
<dbReference type="InterPro" id="IPR050273">
    <property type="entry name" value="GppA/Ppx_hydrolase"/>
</dbReference>